<keyword evidence="2" id="KW-1185">Reference proteome</keyword>
<protein>
    <submittedName>
        <fullName evidence="1">Uncharacterized protein</fullName>
    </submittedName>
</protein>
<dbReference type="Proteomes" id="UP001066276">
    <property type="component" value="Chromosome 9"/>
</dbReference>
<evidence type="ECO:0000313" key="1">
    <source>
        <dbReference type="EMBL" id="KAJ1106668.1"/>
    </source>
</evidence>
<reference evidence="1" key="1">
    <citation type="journal article" date="2022" name="bioRxiv">
        <title>Sequencing and chromosome-scale assembly of the giantPleurodeles waltlgenome.</title>
        <authorList>
            <person name="Brown T."/>
            <person name="Elewa A."/>
            <person name="Iarovenko S."/>
            <person name="Subramanian E."/>
            <person name="Araus A.J."/>
            <person name="Petzold A."/>
            <person name="Susuki M."/>
            <person name="Suzuki K.-i.T."/>
            <person name="Hayashi T."/>
            <person name="Toyoda A."/>
            <person name="Oliveira C."/>
            <person name="Osipova E."/>
            <person name="Leigh N.D."/>
            <person name="Simon A."/>
            <person name="Yun M.H."/>
        </authorList>
    </citation>
    <scope>NUCLEOTIDE SEQUENCE</scope>
    <source>
        <strain evidence="1">20211129_DDA</strain>
        <tissue evidence="1">Liver</tissue>
    </source>
</reference>
<proteinExistence type="predicted"/>
<gene>
    <name evidence="1" type="ORF">NDU88_004069</name>
</gene>
<accession>A0AAV7MXH0</accession>
<comment type="caution">
    <text evidence="1">The sequence shown here is derived from an EMBL/GenBank/DDBJ whole genome shotgun (WGS) entry which is preliminary data.</text>
</comment>
<sequence length="148" mass="16695">MGDSSVQRKTSGTPPVFLFLPRPYPRGQNALRSTASLLAVLPPTPAPALLDRRGRNDPLYFYDNMPKVSQGKIPLTHGRSLQCSWCREEAGYPQSMHHLETVKKAGRMRRYKVASSRPATLLRFCRRPEQSAFDPLVQGEEGDAEELW</sequence>
<dbReference type="AlphaFoldDB" id="A0AAV7MXH0"/>
<evidence type="ECO:0000313" key="2">
    <source>
        <dbReference type="Proteomes" id="UP001066276"/>
    </source>
</evidence>
<name>A0AAV7MXH0_PLEWA</name>
<dbReference type="EMBL" id="JANPWB010000013">
    <property type="protein sequence ID" value="KAJ1106668.1"/>
    <property type="molecule type" value="Genomic_DNA"/>
</dbReference>
<organism evidence="1 2">
    <name type="scientific">Pleurodeles waltl</name>
    <name type="common">Iberian ribbed newt</name>
    <dbReference type="NCBI Taxonomy" id="8319"/>
    <lineage>
        <taxon>Eukaryota</taxon>
        <taxon>Metazoa</taxon>
        <taxon>Chordata</taxon>
        <taxon>Craniata</taxon>
        <taxon>Vertebrata</taxon>
        <taxon>Euteleostomi</taxon>
        <taxon>Amphibia</taxon>
        <taxon>Batrachia</taxon>
        <taxon>Caudata</taxon>
        <taxon>Salamandroidea</taxon>
        <taxon>Salamandridae</taxon>
        <taxon>Pleurodelinae</taxon>
        <taxon>Pleurodeles</taxon>
    </lineage>
</organism>